<comment type="caution">
    <text evidence="2">The sequence shown here is derived from an EMBL/GenBank/DDBJ whole genome shotgun (WGS) entry which is preliminary data.</text>
</comment>
<dbReference type="PANTHER" id="PTHR13162">
    <property type="entry name" value="CCR4-NOT TRANSCRIPTION COMPLEX"/>
    <property type="match status" value="1"/>
</dbReference>
<dbReference type="InterPro" id="IPR040398">
    <property type="entry name" value="Not1"/>
</dbReference>
<dbReference type="EMBL" id="PKPP01007978">
    <property type="protein sequence ID" value="PWA51936.1"/>
    <property type="molecule type" value="Genomic_DNA"/>
</dbReference>
<reference evidence="2 3" key="1">
    <citation type="journal article" date="2018" name="Mol. Plant">
        <title>The genome of Artemisia annua provides insight into the evolution of Asteraceae family and artemisinin biosynthesis.</title>
        <authorList>
            <person name="Shen Q."/>
            <person name="Zhang L."/>
            <person name="Liao Z."/>
            <person name="Wang S."/>
            <person name="Yan T."/>
            <person name="Shi P."/>
            <person name="Liu M."/>
            <person name="Fu X."/>
            <person name="Pan Q."/>
            <person name="Wang Y."/>
            <person name="Lv Z."/>
            <person name="Lu X."/>
            <person name="Zhang F."/>
            <person name="Jiang W."/>
            <person name="Ma Y."/>
            <person name="Chen M."/>
            <person name="Hao X."/>
            <person name="Li L."/>
            <person name="Tang Y."/>
            <person name="Lv G."/>
            <person name="Zhou Y."/>
            <person name="Sun X."/>
            <person name="Brodelius P.E."/>
            <person name="Rose J.K.C."/>
            <person name="Tang K."/>
        </authorList>
    </citation>
    <scope>NUCLEOTIDE SEQUENCE [LARGE SCALE GENOMIC DNA]</scope>
    <source>
        <strain evidence="3">cv. Huhao1</strain>
        <tissue evidence="2">Leaf</tissue>
    </source>
</reference>
<dbReference type="GO" id="GO:0060090">
    <property type="term" value="F:molecular adaptor activity"/>
    <property type="evidence" value="ECO:0007669"/>
    <property type="project" value="TreeGrafter"/>
</dbReference>
<dbReference type="AlphaFoldDB" id="A0A2U1LSF4"/>
<gene>
    <name evidence="2" type="ORF">CTI12_AA460830</name>
</gene>
<dbReference type="OrthoDB" id="1720274at2759"/>
<dbReference type="GO" id="GO:0017148">
    <property type="term" value="P:negative regulation of translation"/>
    <property type="evidence" value="ECO:0007669"/>
    <property type="project" value="InterPro"/>
</dbReference>
<name>A0A2U1LSF4_ARTAN</name>
<dbReference type="GO" id="GO:0030015">
    <property type="term" value="C:CCR4-NOT core complex"/>
    <property type="evidence" value="ECO:0007669"/>
    <property type="project" value="InterPro"/>
</dbReference>
<dbReference type="Proteomes" id="UP000245207">
    <property type="component" value="Unassembled WGS sequence"/>
</dbReference>
<protein>
    <submittedName>
        <fullName evidence="2">Transcription regulator</fullName>
    </submittedName>
</protein>
<evidence type="ECO:0000313" key="3">
    <source>
        <dbReference type="Proteomes" id="UP000245207"/>
    </source>
</evidence>
<feature type="domain" description="CCR4-Not complex component Not1 C-terminal" evidence="1">
    <location>
        <begin position="61"/>
        <end position="141"/>
    </location>
</feature>
<accession>A0A2U1LSF4</accession>
<dbReference type="STRING" id="35608.A0A2U1LSF4"/>
<sequence length="162" mass="18320">MSNSNPKFQVGLVVVDVYASPVFSILKVLEVTVKFILKDSEEKKTTFNPRPYFSTLDPVFDGANLQVLTALASSFHVLQPLKIPAFSFVWLELVSHRSFMPKLLSGNAQKGWPYFQRLLVDLFQFMEPFLRKTEVGEPIDLLAEISQSPRILSEVDTALKAK</sequence>
<dbReference type="PANTHER" id="PTHR13162:SF8">
    <property type="entry name" value="CCR4-NOT TRANSCRIPTION COMPLEX SUBUNIT 1"/>
    <property type="match status" value="1"/>
</dbReference>
<dbReference type="Pfam" id="PF04054">
    <property type="entry name" value="Not1"/>
    <property type="match status" value="1"/>
</dbReference>
<keyword evidence="3" id="KW-1185">Reference proteome</keyword>
<proteinExistence type="predicted"/>
<organism evidence="2 3">
    <name type="scientific">Artemisia annua</name>
    <name type="common">Sweet wormwood</name>
    <dbReference type="NCBI Taxonomy" id="35608"/>
    <lineage>
        <taxon>Eukaryota</taxon>
        <taxon>Viridiplantae</taxon>
        <taxon>Streptophyta</taxon>
        <taxon>Embryophyta</taxon>
        <taxon>Tracheophyta</taxon>
        <taxon>Spermatophyta</taxon>
        <taxon>Magnoliopsida</taxon>
        <taxon>eudicotyledons</taxon>
        <taxon>Gunneridae</taxon>
        <taxon>Pentapetalae</taxon>
        <taxon>asterids</taxon>
        <taxon>campanulids</taxon>
        <taxon>Asterales</taxon>
        <taxon>Asteraceae</taxon>
        <taxon>Asteroideae</taxon>
        <taxon>Anthemideae</taxon>
        <taxon>Artemisiinae</taxon>
        <taxon>Artemisia</taxon>
    </lineage>
</organism>
<dbReference type="Gene3D" id="1.25.40.790">
    <property type="match status" value="1"/>
</dbReference>
<dbReference type="GO" id="GO:0000288">
    <property type="term" value="P:nuclear-transcribed mRNA catabolic process, deadenylation-dependent decay"/>
    <property type="evidence" value="ECO:0007669"/>
    <property type="project" value="TreeGrafter"/>
</dbReference>
<dbReference type="InterPro" id="IPR007196">
    <property type="entry name" value="CCR4-Not_Not1_C"/>
</dbReference>
<evidence type="ECO:0000259" key="1">
    <source>
        <dbReference type="Pfam" id="PF04054"/>
    </source>
</evidence>
<evidence type="ECO:0000313" key="2">
    <source>
        <dbReference type="EMBL" id="PWA51936.1"/>
    </source>
</evidence>
<dbReference type="GO" id="GO:0000932">
    <property type="term" value="C:P-body"/>
    <property type="evidence" value="ECO:0007669"/>
    <property type="project" value="TreeGrafter"/>
</dbReference>